<evidence type="ECO:0000313" key="3">
    <source>
        <dbReference type="EMBL" id="AMP11025.1"/>
    </source>
</evidence>
<protein>
    <submittedName>
        <fullName evidence="3">Transcriptional regulator PadR-like family protein</fullName>
    </submittedName>
</protein>
<dbReference type="InterPro" id="IPR036390">
    <property type="entry name" value="WH_DNA-bd_sf"/>
</dbReference>
<sequence length="177" mass="19527">MHQGHERSHRGGGLFERGGRREGGRGGRMFEQGSLRLVILNLLQEKPRHGYEVIKAIEELVGGDYSPSPGVIYPTLTLLEELGYAAIEAEAGGKKLYRITPEGEQFLASNNEALTAALKRLEIAQRASGGSAPELKRAIQNFRMAVHMRLERGDLSQEQMYAIIDAIDMAAVKIERA</sequence>
<dbReference type="PANTHER" id="PTHR43252:SF7">
    <property type="entry name" value="TRANSCRIPTIONAL REGULATOR YQJI"/>
    <property type="match status" value="1"/>
</dbReference>
<dbReference type="Gene3D" id="1.10.10.10">
    <property type="entry name" value="Winged helix-like DNA-binding domain superfamily/Winged helix DNA-binding domain"/>
    <property type="match status" value="1"/>
</dbReference>
<evidence type="ECO:0000313" key="4">
    <source>
        <dbReference type="Proteomes" id="UP000071778"/>
    </source>
</evidence>
<dbReference type="Proteomes" id="UP000071778">
    <property type="component" value="Chromosome"/>
</dbReference>
<dbReference type="SUPFAM" id="SSF46785">
    <property type="entry name" value="Winged helix' DNA-binding domain"/>
    <property type="match status" value="1"/>
</dbReference>
<reference evidence="3 4" key="1">
    <citation type="submission" date="2015-11" db="EMBL/GenBank/DDBJ databases">
        <title>Exploring the genomic traits of fungus-feeding bacterial genus Collimonas.</title>
        <authorList>
            <person name="Song C."/>
            <person name="Schmidt R."/>
            <person name="de Jager V."/>
            <person name="Krzyzanowska D."/>
            <person name="Jongedijk E."/>
            <person name="Cankar K."/>
            <person name="Beekwilder J."/>
            <person name="van Veen A."/>
            <person name="de Boer W."/>
            <person name="van Veen J.A."/>
            <person name="Garbeva P."/>
        </authorList>
    </citation>
    <scope>NUCLEOTIDE SEQUENCE [LARGE SCALE GENOMIC DNA]</scope>
    <source>
        <strain evidence="3 4">Ter282</strain>
    </source>
</reference>
<evidence type="ECO:0000256" key="1">
    <source>
        <dbReference type="SAM" id="MobiDB-lite"/>
    </source>
</evidence>
<name>A0A127QMF8_9BURK</name>
<dbReference type="InterPro" id="IPR036388">
    <property type="entry name" value="WH-like_DNA-bd_sf"/>
</dbReference>
<dbReference type="Pfam" id="PF03551">
    <property type="entry name" value="PadR"/>
    <property type="match status" value="1"/>
</dbReference>
<organism evidence="3 4">
    <name type="scientific">Collimonas arenae</name>
    <dbReference type="NCBI Taxonomy" id="279058"/>
    <lineage>
        <taxon>Bacteria</taxon>
        <taxon>Pseudomonadati</taxon>
        <taxon>Pseudomonadota</taxon>
        <taxon>Betaproteobacteria</taxon>
        <taxon>Burkholderiales</taxon>
        <taxon>Oxalobacteraceae</taxon>
        <taxon>Collimonas</taxon>
    </lineage>
</organism>
<dbReference type="AlphaFoldDB" id="A0A127QMF8"/>
<accession>A0A127QMF8</accession>
<gene>
    <name evidence="3" type="ORF">CAter282_3330</name>
</gene>
<proteinExistence type="predicted"/>
<keyword evidence="4" id="KW-1185">Reference proteome</keyword>
<evidence type="ECO:0000259" key="2">
    <source>
        <dbReference type="Pfam" id="PF03551"/>
    </source>
</evidence>
<dbReference type="PATRIC" id="fig|279058.18.peg.3283"/>
<dbReference type="EMBL" id="CP013235">
    <property type="protein sequence ID" value="AMP11025.1"/>
    <property type="molecule type" value="Genomic_DNA"/>
</dbReference>
<dbReference type="InterPro" id="IPR005149">
    <property type="entry name" value="Tscrpt_reg_PadR_N"/>
</dbReference>
<feature type="region of interest" description="Disordered" evidence="1">
    <location>
        <begin position="1"/>
        <end position="28"/>
    </location>
</feature>
<dbReference type="PANTHER" id="PTHR43252">
    <property type="entry name" value="TRANSCRIPTIONAL REGULATOR YQJI"/>
    <property type="match status" value="1"/>
</dbReference>
<feature type="domain" description="Transcription regulator PadR N-terminal" evidence="2">
    <location>
        <begin position="39"/>
        <end position="108"/>
    </location>
</feature>